<dbReference type="EMBL" id="JSYZ01000004">
    <property type="protein sequence ID" value="KPA92015.1"/>
    <property type="molecule type" value="Genomic_DNA"/>
</dbReference>
<dbReference type="Proteomes" id="UP000037931">
    <property type="component" value="Unassembled WGS sequence"/>
</dbReference>
<dbReference type="STRING" id="50340.PF66_01599"/>
<proteinExistence type="predicted"/>
<evidence type="ECO:0000313" key="1">
    <source>
        <dbReference type="EMBL" id="KPA92015.1"/>
    </source>
</evidence>
<dbReference type="RefSeq" id="WP_054062344.1">
    <property type="nucleotide sequence ID" value="NZ_JSYZ01000004.1"/>
</dbReference>
<evidence type="ECO:0008006" key="3">
    <source>
        <dbReference type="Google" id="ProtNLM"/>
    </source>
</evidence>
<evidence type="ECO:0000313" key="2">
    <source>
        <dbReference type="Proteomes" id="UP000037931"/>
    </source>
</evidence>
<dbReference type="PATRIC" id="fig|50340.43.peg.4756"/>
<dbReference type="AlphaFoldDB" id="A0A0M9GIW9"/>
<comment type="caution">
    <text evidence="1">The sequence shown here is derived from an EMBL/GenBank/DDBJ whole genome shotgun (WGS) entry which is preliminary data.</text>
</comment>
<protein>
    <recommendedName>
        <fullName evidence="3">Dermonecrotic toxin</fullName>
    </recommendedName>
</protein>
<sequence length="1205" mass="134706">MNHENRSTTLAAELSAVSSAFESHVIELPPGDNLLPSPAFKADGTSIAELTLKFLQSALPHRTFSQDSLANLSPSQLLWSWLSPGEVNSQKAAALVQSIVHSALDDSPGVENNPRVQAFVTLLSRHFASEHPSTPIGLTPDIRQVQADIIHGSLTAQPPTPGLTLAERERRLDAYATRVRTSLANTERGSEAQRNSHFMTHQPFTRPEGYISAGLLAASLDPQERIPIIYTSATRTLANEERTSSRYERTYAAWEIAAGLHQHDAPDNSGSVLNFQYEQFRSEQDRQRVRDLESLGQGLRDHWQEDVLAALDDVTDAQARRSGEADAYQVKAMLASLRRDLVLFGKTSTATQKAVIRTLDYNGQVIIPNLYGYPLEGYAFIPYQPYDQVHRPNRGLMLDLRNVTISAINGDPAFAHWARNHKGTLLQRFNSCDAQGGRDAHWPSAPNLLDTLIDNPSAQLERPVFQGSFPVRQAFNYTGSATAGYRLKYAPFDTIASLYTQLNARNAQARSQTQLFSSTQRHWRTAQKIWASTFGYIPVVGNIGNLVFGVHELNAGMSAQERLGGSVAILISTLQLAHEVPAIVAGTTPLEDTGSPGFGWKVNPQGSEWRFSLEAETLDVVGVESAVEDRETGVEPDTRQPPPALPSVVVTETTVVAQVKDDGSVLELAGKSYIRVKEQVFQSRSSLLGPEQRTVIDPHSESPLFQVHNGSGRWQRLRGLQGGGHCLGKLCYASVSETEVGIEMHPAAPADESAASDTVLFALSKTQRQQAFAAEVVNLETWLSHEQSLAEFKAIYTRERANPHGFWGPAQSYTDWQAIRRMVRDDASRLPLQDIDHPLPNEMLDEIRQQFTRPPHPTLHLDEEASTRALFDKILVPPSSADDLTFLLGHRQSLRLASYTRRILFKYGLTARQLRLLLSERATVRDTVRTVIDERYPDLRERAEILFNSHEFDLQHLPLSQRKLDTFLECLEDQSITVEKFRLIVQCIDTDTLPLPSSAIYLFSNSRKINILKALDEPQLRQRLQNASTLVERTSSFWRRLRHRNYVVETSATGDPVAILNWSFFKLKRTPVFRDAGQWYVKEQWWPDMLDKRYASFDELEQDLQRRFGGFRQTLATENITLVSTPALAAASYEVERSPQGAPIAVFYRALHEAQTKRVPIVSEAGKLFVVNSDPNWSAVSDRAFSTLGDLERAIRGALTEPLEI</sequence>
<organism evidence="1 2">
    <name type="scientific">Pseudomonas asplenii</name>
    <dbReference type="NCBI Taxonomy" id="53407"/>
    <lineage>
        <taxon>Bacteria</taxon>
        <taxon>Pseudomonadati</taxon>
        <taxon>Pseudomonadota</taxon>
        <taxon>Gammaproteobacteria</taxon>
        <taxon>Pseudomonadales</taxon>
        <taxon>Pseudomonadaceae</taxon>
        <taxon>Pseudomonas</taxon>
    </lineage>
</organism>
<name>A0A0M9GIW9_9PSED</name>
<dbReference type="OrthoDB" id="8031060at2"/>
<reference evidence="1 2" key="1">
    <citation type="journal article" date="2015" name="PLoS ONE">
        <title>Rice-Infecting Pseudomonas Genomes Are Highly Accessorized and Harbor Multiple Putative Virulence Mechanisms to Cause Sheath Brown Rot.</title>
        <authorList>
            <person name="Quibod I.L."/>
            <person name="Grande G."/>
            <person name="Oreiro E.G."/>
            <person name="Borja F.N."/>
            <person name="Dossa G.S."/>
            <person name="Mauleon R."/>
            <person name="Cruz C.V."/>
            <person name="Oliva R."/>
        </authorList>
    </citation>
    <scope>NUCLEOTIDE SEQUENCE [LARGE SCALE GENOMIC DNA]</scope>
    <source>
        <strain evidence="1 2">IRRI 6609</strain>
    </source>
</reference>
<gene>
    <name evidence="1" type="ORF">PF66_01599</name>
</gene>
<keyword evidence="2" id="KW-1185">Reference proteome</keyword>
<accession>A0A0M9GIW9</accession>